<evidence type="ECO:0000256" key="1">
    <source>
        <dbReference type="ARBA" id="ARBA00006432"/>
    </source>
</evidence>
<dbReference type="InterPro" id="IPR042099">
    <property type="entry name" value="ANL_N_sf"/>
</dbReference>
<dbReference type="Pfam" id="PF23562">
    <property type="entry name" value="AMP-binding_C_3"/>
    <property type="match status" value="1"/>
</dbReference>
<dbReference type="GO" id="GO:0031956">
    <property type="term" value="F:medium-chain fatty acid-CoA ligase activity"/>
    <property type="evidence" value="ECO:0007669"/>
    <property type="project" value="TreeGrafter"/>
</dbReference>
<keyword evidence="4" id="KW-1185">Reference proteome</keyword>
<dbReference type="InterPro" id="IPR000873">
    <property type="entry name" value="AMP-dep_synth/lig_dom"/>
</dbReference>
<dbReference type="EMBL" id="KV429060">
    <property type="protein sequence ID" value="KZT69182.1"/>
    <property type="molecule type" value="Genomic_DNA"/>
</dbReference>
<dbReference type="Proteomes" id="UP000076727">
    <property type="component" value="Unassembled WGS sequence"/>
</dbReference>
<reference evidence="3 4" key="1">
    <citation type="journal article" date="2016" name="Mol. Biol. Evol.">
        <title>Comparative Genomics of Early-Diverging Mushroom-Forming Fungi Provides Insights into the Origins of Lignocellulose Decay Capabilities.</title>
        <authorList>
            <person name="Nagy L.G."/>
            <person name="Riley R."/>
            <person name="Tritt A."/>
            <person name="Adam C."/>
            <person name="Daum C."/>
            <person name="Floudas D."/>
            <person name="Sun H."/>
            <person name="Yadav J.S."/>
            <person name="Pangilinan J."/>
            <person name="Larsson K.H."/>
            <person name="Matsuura K."/>
            <person name="Barry K."/>
            <person name="Labutti K."/>
            <person name="Kuo R."/>
            <person name="Ohm R.A."/>
            <person name="Bhattacharya S.S."/>
            <person name="Shirouzu T."/>
            <person name="Yoshinaga Y."/>
            <person name="Martin F.M."/>
            <person name="Grigoriev I.V."/>
            <person name="Hibbett D.S."/>
        </authorList>
    </citation>
    <scope>NUCLEOTIDE SEQUENCE [LARGE SCALE GENOMIC DNA]</scope>
    <source>
        <strain evidence="3 4">L-15889</strain>
    </source>
</reference>
<evidence type="ECO:0000313" key="3">
    <source>
        <dbReference type="EMBL" id="KZT69182.1"/>
    </source>
</evidence>
<comment type="similarity">
    <text evidence="1">Belongs to the ATP-dependent AMP-binding enzyme family.</text>
</comment>
<sequence>MVNLKTHLTVLAEAATKHPTTPAFQLPILTQEGDRVQRWQPVSYKGFQTDVEHFATYWNNILASDGVTPRSVVGVWLGGLTYLDIVHIYAIARAGYIPQLCSLKLTSPEVIYELLQKAKAKALIFERAYTPDLSDCPVPTHAAVDARHHDLSHSKVPPMTDLTAVKGTDTVVIFHTSGSTSGSPKLIPCSYSWLTTIIAKAKHVSKRLNPNGQDVTTFIGSVCHIGQTFMLLGSLQNGACTIQPTRVDFDSPELLDMIIRCHLNRLQQFPAFLGIHLRNSRLDPKLLARLCALDEIFYSGQAMPQEDEEWAYKNGMKLINTFANTECGIMLRSVRGGGRPNPPLRPIAGSQYGFFPVSGTNGQTDAAYENLNSQLVELVILSSSPDCPDPSLRAADGHYHTGDLFLEVTPGAYLSRGRNDDWIKSASALRCDTKAIEDNVRTNCEELISQCIVVGNGRPSPVLFIEANPTAKMDAERMQKEILRRTRHFHSRRYLHERITSAKMIVVVPAGTLPRTVTKGNVRRRAVEDMFKSELDAIFSA</sequence>
<dbReference type="STRING" id="1314783.A0A165Q9L7"/>
<dbReference type="PANTHER" id="PTHR43201:SF8">
    <property type="entry name" value="ACYL-COA SYNTHETASE FAMILY MEMBER 3"/>
    <property type="match status" value="1"/>
</dbReference>
<name>A0A165Q9L7_9APHY</name>
<dbReference type="PANTHER" id="PTHR43201">
    <property type="entry name" value="ACYL-COA SYNTHETASE"/>
    <property type="match status" value="1"/>
</dbReference>
<feature type="domain" description="AMP-dependent synthetase/ligase" evidence="2">
    <location>
        <begin position="12"/>
        <end position="334"/>
    </location>
</feature>
<dbReference type="Gene3D" id="3.40.50.12780">
    <property type="entry name" value="N-terminal domain of ligase-like"/>
    <property type="match status" value="1"/>
</dbReference>
<evidence type="ECO:0000313" key="4">
    <source>
        <dbReference type="Proteomes" id="UP000076727"/>
    </source>
</evidence>
<dbReference type="AlphaFoldDB" id="A0A165Q9L7"/>
<dbReference type="SUPFAM" id="SSF56801">
    <property type="entry name" value="Acetyl-CoA synthetase-like"/>
    <property type="match status" value="1"/>
</dbReference>
<dbReference type="GO" id="GO:0006631">
    <property type="term" value="P:fatty acid metabolic process"/>
    <property type="evidence" value="ECO:0007669"/>
    <property type="project" value="TreeGrafter"/>
</dbReference>
<protein>
    <submittedName>
        <fullName evidence="3">Acetyl-CoA synthetase-like protein</fullName>
    </submittedName>
</protein>
<dbReference type="OrthoDB" id="429813at2759"/>
<accession>A0A165Q9L7</accession>
<proteinExistence type="inferred from homology"/>
<evidence type="ECO:0000259" key="2">
    <source>
        <dbReference type="Pfam" id="PF00501"/>
    </source>
</evidence>
<gene>
    <name evidence="3" type="ORF">DAEQUDRAFT_670083</name>
</gene>
<organism evidence="3 4">
    <name type="scientific">Daedalea quercina L-15889</name>
    <dbReference type="NCBI Taxonomy" id="1314783"/>
    <lineage>
        <taxon>Eukaryota</taxon>
        <taxon>Fungi</taxon>
        <taxon>Dikarya</taxon>
        <taxon>Basidiomycota</taxon>
        <taxon>Agaricomycotina</taxon>
        <taxon>Agaricomycetes</taxon>
        <taxon>Polyporales</taxon>
        <taxon>Fomitopsis</taxon>
    </lineage>
</organism>
<dbReference type="Pfam" id="PF00501">
    <property type="entry name" value="AMP-binding"/>
    <property type="match status" value="1"/>
</dbReference>